<keyword evidence="4" id="KW-1185">Reference proteome</keyword>
<feature type="repeat" description="PPR" evidence="2">
    <location>
        <begin position="97"/>
        <end position="131"/>
    </location>
</feature>
<gene>
    <name evidence="3" type="primary">PCMP-E67_2</name>
    <name evidence="3" type="ORF">CFP56_023972</name>
</gene>
<dbReference type="AlphaFoldDB" id="A0AAW0K6T8"/>
<dbReference type="NCBIfam" id="TIGR00756">
    <property type="entry name" value="PPR"/>
    <property type="match status" value="1"/>
</dbReference>
<dbReference type="EMBL" id="PKMF04000379">
    <property type="protein sequence ID" value="KAK7834963.1"/>
    <property type="molecule type" value="Genomic_DNA"/>
</dbReference>
<dbReference type="Proteomes" id="UP000237347">
    <property type="component" value="Unassembled WGS sequence"/>
</dbReference>
<proteinExistence type="predicted"/>
<dbReference type="PANTHER" id="PTHR47928:SF207">
    <property type="entry name" value="PENTATRICOPEPTIDE REPEAT-CONTAINING PROTEIN"/>
    <property type="match status" value="1"/>
</dbReference>
<evidence type="ECO:0000313" key="3">
    <source>
        <dbReference type="EMBL" id="KAK7834963.1"/>
    </source>
</evidence>
<protein>
    <submittedName>
        <fullName evidence="3">Pentatricopeptide repeat-containing protein</fullName>
    </submittedName>
</protein>
<evidence type="ECO:0000256" key="2">
    <source>
        <dbReference type="PROSITE-ProRule" id="PRU00708"/>
    </source>
</evidence>
<name>A0AAW0K6T8_QUESU</name>
<evidence type="ECO:0000313" key="4">
    <source>
        <dbReference type="Proteomes" id="UP000237347"/>
    </source>
</evidence>
<dbReference type="Gene3D" id="1.25.40.10">
    <property type="entry name" value="Tetratricopeptide repeat domain"/>
    <property type="match status" value="2"/>
</dbReference>
<dbReference type="Pfam" id="PF01535">
    <property type="entry name" value="PPR"/>
    <property type="match status" value="1"/>
</dbReference>
<dbReference type="PANTHER" id="PTHR47928">
    <property type="entry name" value="REPEAT-CONTAINING PROTEIN, PUTATIVE-RELATED"/>
    <property type="match status" value="1"/>
</dbReference>
<dbReference type="Pfam" id="PF13041">
    <property type="entry name" value="PPR_2"/>
    <property type="match status" value="1"/>
</dbReference>
<evidence type="ECO:0000256" key="1">
    <source>
        <dbReference type="ARBA" id="ARBA00022737"/>
    </source>
</evidence>
<keyword evidence="1" id="KW-0677">Repeat</keyword>
<dbReference type="InterPro" id="IPR011990">
    <property type="entry name" value="TPR-like_helical_dom_sf"/>
</dbReference>
<comment type="caution">
    <text evidence="3">The sequence shown here is derived from an EMBL/GenBank/DDBJ whole genome shotgun (WGS) entry which is preliminary data.</text>
</comment>
<accession>A0AAW0K6T8</accession>
<reference evidence="3 4" key="1">
    <citation type="journal article" date="2018" name="Sci. Data">
        <title>The draft genome sequence of cork oak.</title>
        <authorList>
            <person name="Ramos A.M."/>
            <person name="Usie A."/>
            <person name="Barbosa P."/>
            <person name="Barros P.M."/>
            <person name="Capote T."/>
            <person name="Chaves I."/>
            <person name="Simoes F."/>
            <person name="Abreu I."/>
            <person name="Carrasquinho I."/>
            <person name="Faro C."/>
            <person name="Guimaraes J.B."/>
            <person name="Mendonca D."/>
            <person name="Nobrega F."/>
            <person name="Rodrigues L."/>
            <person name="Saibo N.J.M."/>
            <person name="Varela M.C."/>
            <person name="Egas C."/>
            <person name="Matos J."/>
            <person name="Miguel C.M."/>
            <person name="Oliveira M.M."/>
            <person name="Ricardo C.P."/>
            <person name="Goncalves S."/>
        </authorList>
    </citation>
    <scope>NUCLEOTIDE SEQUENCE [LARGE SCALE GENOMIC DNA]</scope>
    <source>
        <strain evidence="4">cv. HL8</strain>
    </source>
</reference>
<dbReference type="PROSITE" id="PS51375">
    <property type="entry name" value="PPR"/>
    <property type="match status" value="2"/>
</dbReference>
<dbReference type="InterPro" id="IPR050421">
    <property type="entry name" value="PPR"/>
</dbReference>
<sequence>MDFASQGHLSKAFETFSLIQLHASSSSYDLISHPISFLLLSCTNLKSLPQGQQLHAQIISLGLQQHPILVPKLVTLYSSFDLFAEARTIIANSSILHPLPWNLLISAYVRNGIFGEALSAYKHMVDKGIRPDNFTYASVLKACGEKLDLGFGREVHNSINASSAGWNLSVHNALVSMYGRFGEIDIAQSLFDKMPEKDTVSWNIIVRASAKRSKLE</sequence>
<feature type="repeat" description="PPR" evidence="2">
    <location>
        <begin position="167"/>
        <end position="201"/>
    </location>
</feature>
<dbReference type="InterPro" id="IPR002885">
    <property type="entry name" value="PPR_rpt"/>
</dbReference>
<organism evidence="3 4">
    <name type="scientific">Quercus suber</name>
    <name type="common">Cork oak</name>
    <dbReference type="NCBI Taxonomy" id="58331"/>
    <lineage>
        <taxon>Eukaryota</taxon>
        <taxon>Viridiplantae</taxon>
        <taxon>Streptophyta</taxon>
        <taxon>Embryophyta</taxon>
        <taxon>Tracheophyta</taxon>
        <taxon>Spermatophyta</taxon>
        <taxon>Magnoliopsida</taxon>
        <taxon>eudicotyledons</taxon>
        <taxon>Gunneridae</taxon>
        <taxon>Pentapetalae</taxon>
        <taxon>rosids</taxon>
        <taxon>fabids</taxon>
        <taxon>Fagales</taxon>
        <taxon>Fagaceae</taxon>
        <taxon>Quercus</taxon>
    </lineage>
</organism>